<reference evidence="2 3" key="1">
    <citation type="submission" date="2008-07" db="EMBL/GenBank/DDBJ databases">
        <authorList>
            <person name="El-Sayed N."/>
            <person name="Caler E."/>
            <person name="Inman J."/>
            <person name="Amedeo P."/>
            <person name="Hass B."/>
            <person name="Wortman J."/>
        </authorList>
    </citation>
    <scope>NUCLEOTIDE SEQUENCE [LARGE SCALE GENOMIC DNA]</scope>
    <source>
        <strain evidence="3">ATCC 50983 / TXsc</strain>
    </source>
</reference>
<sequence>MLVADIMGIPDELGNARVNERFHWALSPLACKQVDFGIAEIPENSVLTSLIRTLERREHTRVVPNASKATTDKRLGAERKTGHSAVPGFDDGDG</sequence>
<dbReference type="InParanoid" id="C5L9J7"/>
<evidence type="ECO:0000256" key="1">
    <source>
        <dbReference type="SAM" id="MobiDB-lite"/>
    </source>
</evidence>
<dbReference type="Proteomes" id="UP000007800">
    <property type="component" value="Unassembled WGS sequence"/>
</dbReference>
<name>C5L9J7_PERM5</name>
<feature type="compositionally biased region" description="Basic and acidic residues" evidence="1">
    <location>
        <begin position="70"/>
        <end position="81"/>
    </location>
</feature>
<dbReference type="RefSeq" id="XP_002774774.1">
    <property type="nucleotide sequence ID" value="XM_002774728.1"/>
</dbReference>
<gene>
    <name evidence="2" type="ORF">Pmar_PMAR022643</name>
</gene>
<protein>
    <submittedName>
        <fullName evidence="2">Uncharacterized protein</fullName>
    </submittedName>
</protein>
<accession>C5L9J7</accession>
<dbReference type="GeneID" id="9055923"/>
<organism evidence="3">
    <name type="scientific">Perkinsus marinus (strain ATCC 50983 / TXsc)</name>
    <dbReference type="NCBI Taxonomy" id="423536"/>
    <lineage>
        <taxon>Eukaryota</taxon>
        <taxon>Sar</taxon>
        <taxon>Alveolata</taxon>
        <taxon>Perkinsozoa</taxon>
        <taxon>Perkinsea</taxon>
        <taxon>Perkinsida</taxon>
        <taxon>Perkinsidae</taxon>
        <taxon>Perkinsus</taxon>
    </lineage>
</organism>
<proteinExistence type="predicted"/>
<feature type="region of interest" description="Disordered" evidence="1">
    <location>
        <begin position="60"/>
        <end position="94"/>
    </location>
</feature>
<keyword evidence="3" id="KW-1185">Reference proteome</keyword>
<dbReference type="EMBL" id="GG680505">
    <property type="protein sequence ID" value="EER06590.1"/>
    <property type="molecule type" value="Genomic_DNA"/>
</dbReference>
<evidence type="ECO:0000313" key="3">
    <source>
        <dbReference type="Proteomes" id="UP000007800"/>
    </source>
</evidence>
<evidence type="ECO:0000313" key="2">
    <source>
        <dbReference type="EMBL" id="EER06590.1"/>
    </source>
</evidence>
<dbReference type="AlphaFoldDB" id="C5L9J7"/>